<dbReference type="PANTHER" id="PTHR38686:SF1">
    <property type="entry name" value="APOLIPOPROTEIN N-ACYLTRANSFERASE"/>
    <property type="match status" value="1"/>
</dbReference>
<dbReference type="RefSeq" id="WP_281898779.1">
    <property type="nucleotide sequence ID" value="NZ_BSDI01000021.1"/>
</dbReference>
<comment type="similarity">
    <text evidence="8">Belongs to the CN hydrolase family. Apolipoprotein N-acyltransferase subfamily.</text>
</comment>
<sequence length="533" mass="56401">MVEPAETTTAVNDGDSSRHSLPLPVAAAAAVAAGLVLLLAFPPYGLWFLAPVGVALLAAAVHRRRFRAGFGLGMLAGLALFALLLRWTNLHTGFVPWLLLSTLEAAFIGLLGGVGATLSKLVDRHRWVWPPAVALLWVAQEAFRDRAPYGGFPWGRLAFSQDGSPFVNLAALGGAPLVTFAVALAGGLLVAAAWPMIRASLKSLEQHEGRPDHWRSAGLAAGAVATAAAGLLVPLHTPQGTPVRVAIVQGNVPRMGLDFNAQRRAVLDNHVNATVALAGRVAAGQEPRPDLVIWPENASDIDPLRNADAAGRIDDAVAAIGVPILVGAVLQGPGQGQVRNAGLLWQPGTGVDEEQMYVKRHPVPFGEYIPLRSLARKVSKEVDRVRDMVAGDRPGVIRTGPVVIGDVICFEVAYDEVVRDTVTGGAGILVVQTNNATFDEAEARQQLAMVRLRAVEHGRSALMASTVGVSGFVDAHGTVYDATDFNTQEVVVRELAPSTARTLATRLGYWPEVLLVVLFVGVLAGAVRIRFRG</sequence>
<name>A0ABQ5QY53_9ACTN</name>
<feature type="transmembrane region" description="Helical" evidence="8">
    <location>
        <begin position="507"/>
        <end position="527"/>
    </location>
</feature>
<comment type="catalytic activity">
    <reaction evidence="8">
        <text>N-terminal S-1,2-diacyl-sn-glyceryl-L-cysteinyl-[lipoprotein] + a glycerophospholipid = N-acyl-S-1,2-diacyl-sn-glyceryl-L-cysteinyl-[lipoprotein] + a 2-acyl-sn-glycero-3-phospholipid + H(+)</text>
        <dbReference type="Rhea" id="RHEA:48228"/>
        <dbReference type="Rhea" id="RHEA-COMP:14681"/>
        <dbReference type="Rhea" id="RHEA-COMP:14684"/>
        <dbReference type="ChEBI" id="CHEBI:15378"/>
        <dbReference type="ChEBI" id="CHEBI:136912"/>
        <dbReference type="ChEBI" id="CHEBI:140656"/>
        <dbReference type="ChEBI" id="CHEBI:140657"/>
        <dbReference type="ChEBI" id="CHEBI:140660"/>
        <dbReference type="EC" id="2.3.1.269"/>
    </reaction>
</comment>
<feature type="transmembrane region" description="Helical" evidence="8">
    <location>
        <begin position="44"/>
        <end position="61"/>
    </location>
</feature>
<keyword evidence="11" id="KW-1185">Reference proteome</keyword>
<dbReference type="CDD" id="cd07571">
    <property type="entry name" value="ALP_N-acyl_transferase"/>
    <property type="match status" value="1"/>
</dbReference>
<dbReference type="InterPro" id="IPR036526">
    <property type="entry name" value="C-N_Hydrolase_sf"/>
</dbReference>
<evidence type="ECO:0000313" key="11">
    <source>
        <dbReference type="Proteomes" id="UP001144280"/>
    </source>
</evidence>
<comment type="function">
    <text evidence="8">Catalyzes the phospholipid dependent N-acylation of the N-terminal cysteine of apolipoprotein, the last step in lipoprotein maturation.</text>
</comment>
<accession>A0ABQ5QY53</accession>
<evidence type="ECO:0000259" key="9">
    <source>
        <dbReference type="PROSITE" id="PS50263"/>
    </source>
</evidence>
<evidence type="ECO:0000256" key="7">
    <source>
        <dbReference type="ARBA" id="ARBA00023315"/>
    </source>
</evidence>
<dbReference type="PROSITE" id="PS50263">
    <property type="entry name" value="CN_HYDROLASE"/>
    <property type="match status" value="1"/>
</dbReference>
<dbReference type="PANTHER" id="PTHR38686">
    <property type="entry name" value="APOLIPOPROTEIN N-ACYLTRANSFERASE"/>
    <property type="match status" value="1"/>
</dbReference>
<evidence type="ECO:0000256" key="8">
    <source>
        <dbReference type="HAMAP-Rule" id="MF_01148"/>
    </source>
</evidence>
<dbReference type="SUPFAM" id="SSF56317">
    <property type="entry name" value="Carbon-nitrogen hydrolase"/>
    <property type="match status" value="1"/>
</dbReference>
<keyword evidence="5 8" id="KW-1133">Transmembrane helix</keyword>
<dbReference type="Pfam" id="PF20154">
    <property type="entry name" value="LNT_N"/>
    <property type="match status" value="1"/>
</dbReference>
<dbReference type="HAMAP" id="MF_01148">
    <property type="entry name" value="Lnt"/>
    <property type="match status" value="1"/>
</dbReference>
<evidence type="ECO:0000256" key="1">
    <source>
        <dbReference type="ARBA" id="ARBA00004651"/>
    </source>
</evidence>
<evidence type="ECO:0000256" key="6">
    <source>
        <dbReference type="ARBA" id="ARBA00023136"/>
    </source>
</evidence>
<keyword evidence="7 8" id="KW-0012">Acyltransferase</keyword>
<dbReference type="EMBL" id="BSDI01000021">
    <property type="protein sequence ID" value="GLH99197.1"/>
    <property type="molecule type" value="Genomic_DNA"/>
</dbReference>
<keyword evidence="2 8" id="KW-1003">Cell membrane</keyword>
<feature type="domain" description="CN hydrolase" evidence="9">
    <location>
        <begin position="243"/>
        <end position="497"/>
    </location>
</feature>
<protein>
    <recommendedName>
        <fullName evidence="8">Apolipoprotein N-acyltransferase</fullName>
        <shortName evidence="8">ALP N-acyltransferase</shortName>
        <ecNumber evidence="8">2.3.1.269</ecNumber>
    </recommendedName>
</protein>
<dbReference type="Proteomes" id="UP001144280">
    <property type="component" value="Unassembled WGS sequence"/>
</dbReference>
<keyword evidence="6 8" id="KW-0472">Membrane</keyword>
<organism evidence="10 11">
    <name type="scientific">Phytohabitans aurantiacus</name>
    <dbReference type="NCBI Taxonomy" id="3016789"/>
    <lineage>
        <taxon>Bacteria</taxon>
        <taxon>Bacillati</taxon>
        <taxon>Actinomycetota</taxon>
        <taxon>Actinomycetes</taxon>
        <taxon>Micromonosporales</taxon>
        <taxon>Micromonosporaceae</taxon>
    </lineage>
</organism>
<evidence type="ECO:0000256" key="3">
    <source>
        <dbReference type="ARBA" id="ARBA00022679"/>
    </source>
</evidence>
<keyword evidence="4 8" id="KW-0812">Transmembrane</keyword>
<comment type="subcellular location">
    <subcellularLocation>
        <location evidence="1 8">Cell membrane</location>
        <topology evidence="1 8">Multi-pass membrane protein</topology>
    </subcellularLocation>
</comment>
<proteinExistence type="inferred from homology"/>
<keyword evidence="3 8" id="KW-0808">Transferase</keyword>
<dbReference type="EC" id="2.3.1.269" evidence="8"/>
<dbReference type="Pfam" id="PF00795">
    <property type="entry name" value="CN_hydrolase"/>
    <property type="match status" value="1"/>
</dbReference>
<dbReference type="Gene3D" id="3.60.110.10">
    <property type="entry name" value="Carbon-nitrogen hydrolase"/>
    <property type="match status" value="1"/>
</dbReference>
<feature type="transmembrane region" description="Helical" evidence="8">
    <location>
        <begin position="21"/>
        <end position="38"/>
    </location>
</feature>
<feature type="transmembrane region" description="Helical" evidence="8">
    <location>
        <begin position="169"/>
        <end position="197"/>
    </location>
</feature>
<dbReference type="InterPro" id="IPR045378">
    <property type="entry name" value="LNT_N"/>
</dbReference>
<feature type="transmembrane region" description="Helical" evidence="8">
    <location>
        <begin position="68"/>
        <end position="88"/>
    </location>
</feature>
<evidence type="ECO:0000313" key="10">
    <source>
        <dbReference type="EMBL" id="GLH99197.1"/>
    </source>
</evidence>
<gene>
    <name evidence="10" type="primary">lnt_2</name>
    <name evidence="8" type="synonym">lnt</name>
    <name evidence="10" type="ORF">Pa4123_44720</name>
</gene>
<evidence type="ECO:0000256" key="5">
    <source>
        <dbReference type="ARBA" id="ARBA00022989"/>
    </source>
</evidence>
<dbReference type="NCBIfam" id="TIGR00546">
    <property type="entry name" value="lnt"/>
    <property type="match status" value="1"/>
</dbReference>
<comment type="caution">
    <text evidence="10">The sequence shown here is derived from an EMBL/GenBank/DDBJ whole genome shotgun (WGS) entry which is preliminary data.</text>
</comment>
<comment type="pathway">
    <text evidence="8">Protein modification; lipoprotein biosynthesis (N-acyl transfer).</text>
</comment>
<dbReference type="InterPro" id="IPR003010">
    <property type="entry name" value="C-N_Hydrolase"/>
</dbReference>
<dbReference type="InterPro" id="IPR004563">
    <property type="entry name" value="Apolipo_AcylTrfase"/>
</dbReference>
<feature type="transmembrane region" description="Helical" evidence="8">
    <location>
        <begin position="94"/>
        <end position="115"/>
    </location>
</feature>
<reference evidence="10" key="1">
    <citation type="submission" date="2022-12" db="EMBL/GenBank/DDBJ databases">
        <title>New Phytohabitans aurantiacus sp. RD004123 nov., an actinomycete isolated from soil.</title>
        <authorList>
            <person name="Triningsih D.W."/>
            <person name="Harunari E."/>
            <person name="Igarashi Y."/>
        </authorList>
    </citation>
    <scope>NUCLEOTIDE SEQUENCE</scope>
    <source>
        <strain evidence="10">RD004123</strain>
    </source>
</reference>
<evidence type="ECO:0000256" key="2">
    <source>
        <dbReference type="ARBA" id="ARBA00022475"/>
    </source>
</evidence>
<evidence type="ECO:0000256" key="4">
    <source>
        <dbReference type="ARBA" id="ARBA00022692"/>
    </source>
</evidence>